<comment type="caution">
    <text evidence="1">The sequence shown here is derived from an EMBL/GenBank/DDBJ whole genome shotgun (WGS) entry which is preliminary data.</text>
</comment>
<dbReference type="Proteomes" id="UP000034665">
    <property type="component" value="Unassembled WGS sequence"/>
</dbReference>
<evidence type="ECO:0000313" key="2">
    <source>
        <dbReference type="Proteomes" id="UP000034665"/>
    </source>
</evidence>
<name>A0A0G0NI54_9BACT</name>
<dbReference type="InterPro" id="IPR029033">
    <property type="entry name" value="His_PPase_superfam"/>
</dbReference>
<evidence type="ECO:0000313" key="1">
    <source>
        <dbReference type="EMBL" id="KKR12506.1"/>
    </source>
</evidence>
<sequence length="123" mass="13082">MSNAAEEVAKLLGTQSAKVVTSPAERAFQGAEIVGRRFNVQPEKVNALWIAGPRKGSVHQAVDALLPHMGTVATLIVVTHPSLVKDLPKEFARAALGFSISSGNRDYGKGWLINVAKQVALPI</sequence>
<organism evidence="1 2">
    <name type="scientific">Candidatus Wolfebacteria bacterium GW2011_GWC2_39_22</name>
    <dbReference type="NCBI Taxonomy" id="1619013"/>
    <lineage>
        <taxon>Bacteria</taxon>
        <taxon>Candidatus Wolfeibacteriota</taxon>
    </lineage>
</organism>
<dbReference type="Gene3D" id="3.40.50.1240">
    <property type="entry name" value="Phosphoglycerate mutase-like"/>
    <property type="match status" value="1"/>
</dbReference>
<gene>
    <name evidence="1" type="ORF">UT41_C0001G0050</name>
</gene>
<dbReference type="EMBL" id="LBWR01000001">
    <property type="protein sequence ID" value="KKR12506.1"/>
    <property type="molecule type" value="Genomic_DNA"/>
</dbReference>
<dbReference type="AlphaFoldDB" id="A0A0G0NI54"/>
<reference evidence="1 2" key="1">
    <citation type="journal article" date="2015" name="Nature">
        <title>rRNA introns, odd ribosomes, and small enigmatic genomes across a large radiation of phyla.</title>
        <authorList>
            <person name="Brown C.T."/>
            <person name="Hug L.A."/>
            <person name="Thomas B.C."/>
            <person name="Sharon I."/>
            <person name="Castelle C.J."/>
            <person name="Singh A."/>
            <person name="Wilkins M.J."/>
            <person name="Williams K.H."/>
            <person name="Banfield J.F."/>
        </authorList>
    </citation>
    <scope>NUCLEOTIDE SEQUENCE [LARGE SCALE GENOMIC DNA]</scope>
</reference>
<accession>A0A0G0NI54</accession>
<protein>
    <submittedName>
        <fullName evidence="1">Uncharacterized protein</fullName>
    </submittedName>
</protein>
<proteinExistence type="predicted"/>